<comment type="caution">
    <text evidence="2">The sequence shown here is derived from an EMBL/GenBank/DDBJ whole genome shotgun (WGS) entry which is preliminary data.</text>
</comment>
<evidence type="ECO:0000313" key="2">
    <source>
        <dbReference type="EMBL" id="MBG0838416.1"/>
    </source>
</evidence>
<keyword evidence="1" id="KW-0732">Signal</keyword>
<dbReference type="PROSITE" id="PS51257">
    <property type="entry name" value="PROKAR_LIPOPROTEIN"/>
    <property type="match status" value="1"/>
</dbReference>
<evidence type="ECO:0000313" key="3">
    <source>
        <dbReference type="Proteomes" id="UP000596932"/>
    </source>
</evidence>
<dbReference type="Proteomes" id="UP000596932">
    <property type="component" value="Unassembled WGS sequence"/>
</dbReference>
<proteinExistence type="predicted"/>
<dbReference type="RefSeq" id="WP_196477191.1">
    <property type="nucleotide sequence ID" value="NZ_JACFYX020000008.1"/>
</dbReference>
<feature type="chain" id="PRO_5036697915" evidence="1">
    <location>
        <begin position="37"/>
        <end position="189"/>
    </location>
</feature>
<dbReference type="Pfam" id="PF11745">
    <property type="entry name" value="DUF3304"/>
    <property type="match status" value="1"/>
</dbReference>
<gene>
    <name evidence="2" type="ORF">H3221_25210</name>
</gene>
<name>A0A931D2E1_9PSED</name>
<dbReference type="InterPro" id="IPR021733">
    <property type="entry name" value="DUF3304"/>
</dbReference>
<dbReference type="EMBL" id="JACFYX010000046">
    <property type="protein sequence ID" value="MBG0838416.1"/>
    <property type="molecule type" value="Genomic_DNA"/>
</dbReference>
<reference evidence="2" key="1">
    <citation type="submission" date="2020-07" db="EMBL/GenBank/DDBJ databases">
        <title>Pseudomonas chaetoceroseae sp. nov., a new member of the Pseudomonas oleovorans group isolated from a culture of Chaetoceros calcitrans.</title>
        <authorList>
            <person name="Girard L."/>
            <person name="Lood C."/>
            <person name="De Mot R."/>
            <person name="Baudart J."/>
        </authorList>
    </citation>
    <scope>NUCLEOTIDE SEQUENCE</scope>
    <source>
        <strain evidence="2">536</strain>
    </source>
</reference>
<sequence>MPEVKSLVHRQFAIVRTVRHALPFAAALLAAGCATAPTPVQARSGSIDAINHTHWAINRFSVNGRNAVDIIGPYQGGGGACCFAVPAQWKPGMTVRVDWETGVGGTKDFPGFADRARYLAWAEKVNAQKRQHSQVVPVPDYTGEDACGITVHFLPCDQLKVTTSCLTYDNPNYPIKLPLKMPEPTSCPK</sequence>
<keyword evidence="3" id="KW-1185">Reference proteome</keyword>
<accession>A0A931D2E1</accession>
<evidence type="ECO:0000256" key="1">
    <source>
        <dbReference type="SAM" id="SignalP"/>
    </source>
</evidence>
<dbReference type="AlphaFoldDB" id="A0A931D2E1"/>
<protein>
    <submittedName>
        <fullName evidence="2">DUF3304 domain-containing protein</fullName>
    </submittedName>
</protein>
<organism evidence="2 3">
    <name type="scientific">Pseudomonas chaetocerotis</name>
    <dbReference type="NCBI Taxonomy" id="2758695"/>
    <lineage>
        <taxon>Bacteria</taxon>
        <taxon>Pseudomonadati</taxon>
        <taxon>Pseudomonadota</taxon>
        <taxon>Gammaproteobacteria</taxon>
        <taxon>Pseudomonadales</taxon>
        <taxon>Pseudomonadaceae</taxon>
        <taxon>Pseudomonas</taxon>
    </lineage>
</organism>
<feature type="signal peptide" evidence="1">
    <location>
        <begin position="1"/>
        <end position="36"/>
    </location>
</feature>